<proteinExistence type="predicted"/>
<feature type="transmembrane region" description="Helical" evidence="5">
    <location>
        <begin position="43"/>
        <end position="60"/>
    </location>
</feature>
<comment type="subcellular location">
    <subcellularLocation>
        <location evidence="1">Membrane</location>
        <topology evidence="1">Multi-pass membrane protein</topology>
    </subcellularLocation>
</comment>
<dbReference type="SUPFAM" id="SSF144091">
    <property type="entry name" value="Rhomboid-like"/>
    <property type="match status" value="1"/>
</dbReference>
<accession>A0A6S6TE23</accession>
<dbReference type="InterPro" id="IPR035952">
    <property type="entry name" value="Rhomboid-like_sf"/>
</dbReference>
<dbReference type="Gene3D" id="1.20.1540.10">
    <property type="entry name" value="Rhomboid-like"/>
    <property type="match status" value="1"/>
</dbReference>
<feature type="transmembrane region" description="Helical" evidence="5">
    <location>
        <begin position="103"/>
        <end position="121"/>
    </location>
</feature>
<keyword evidence="3 5" id="KW-1133">Transmembrane helix</keyword>
<organism evidence="7">
    <name type="scientific">uncultured Campylobacterales bacterium</name>
    <dbReference type="NCBI Taxonomy" id="352960"/>
    <lineage>
        <taxon>Bacteria</taxon>
        <taxon>Pseudomonadati</taxon>
        <taxon>Campylobacterota</taxon>
        <taxon>Epsilonproteobacteria</taxon>
        <taxon>Campylobacterales</taxon>
        <taxon>environmental samples</taxon>
    </lineage>
</organism>
<keyword evidence="2 5" id="KW-0812">Transmembrane</keyword>
<feature type="transmembrane region" description="Helical" evidence="5">
    <location>
        <begin position="67"/>
        <end position="83"/>
    </location>
</feature>
<evidence type="ECO:0000256" key="3">
    <source>
        <dbReference type="ARBA" id="ARBA00022989"/>
    </source>
</evidence>
<dbReference type="EMBL" id="CACVAW010000069">
    <property type="protein sequence ID" value="CAA6816467.1"/>
    <property type="molecule type" value="Genomic_DNA"/>
</dbReference>
<evidence type="ECO:0000259" key="6">
    <source>
        <dbReference type="Pfam" id="PF01694"/>
    </source>
</evidence>
<sequence>MFLPWLFSLFYKSIKISEFFLIVFFSCLFVGICLWVFSPEIKLYVGLSGILHTFFVYYSLKSFNQDKFISIFIFGVIFLRILQEQFLFIDKDISLVNDVAVDAHLYGFISGLLFFAIKKFLPFISKPKN</sequence>
<evidence type="ECO:0000256" key="5">
    <source>
        <dbReference type="SAM" id="Phobius"/>
    </source>
</evidence>
<dbReference type="Pfam" id="PF01694">
    <property type="entry name" value="Rhomboid"/>
    <property type="match status" value="1"/>
</dbReference>
<dbReference type="GO" id="GO:0016020">
    <property type="term" value="C:membrane"/>
    <property type="evidence" value="ECO:0007669"/>
    <property type="project" value="UniProtKB-SubCell"/>
</dbReference>
<feature type="transmembrane region" description="Helical" evidence="5">
    <location>
        <begin position="19"/>
        <end position="37"/>
    </location>
</feature>
<name>A0A6S6TE23_9BACT</name>
<feature type="domain" description="Peptidase S54 rhomboid" evidence="6">
    <location>
        <begin position="10"/>
        <end position="116"/>
    </location>
</feature>
<evidence type="ECO:0000256" key="1">
    <source>
        <dbReference type="ARBA" id="ARBA00004141"/>
    </source>
</evidence>
<gene>
    <name evidence="7" type="ORF">HELGO_WM27289</name>
</gene>
<keyword evidence="4 5" id="KW-0472">Membrane</keyword>
<dbReference type="AlphaFoldDB" id="A0A6S6TE23"/>
<reference evidence="7" key="1">
    <citation type="submission" date="2020-01" db="EMBL/GenBank/DDBJ databases">
        <authorList>
            <person name="Meier V. D."/>
            <person name="Meier V D."/>
        </authorList>
    </citation>
    <scope>NUCLEOTIDE SEQUENCE</scope>
    <source>
        <strain evidence="7">HLG_WM_MAG_12</strain>
    </source>
</reference>
<protein>
    <recommendedName>
        <fullName evidence="6">Peptidase S54 rhomboid domain-containing protein</fullName>
    </recommendedName>
</protein>
<evidence type="ECO:0000256" key="4">
    <source>
        <dbReference type="ARBA" id="ARBA00023136"/>
    </source>
</evidence>
<evidence type="ECO:0000256" key="2">
    <source>
        <dbReference type="ARBA" id="ARBA00022692"/>
    </source>
</evidence>
<dbReference type="GO" id="GO:0004252">
    <property type="term" value="F:serine-type endopeptidase activity"/>
    <property type="evidence" value="ECO:0007669"/>
    <property type="project" value="InterPro"/>
</dbReference>
<dbReference type="InterPro" id="IPR022764">
    <property type="entry name" value="Peptidase_S54_rhomboid_dom"/>
</dbReference>
<evidence type="ECO:0000313" key="7">
    <source>
        <dbReference type="EMBL" id="CAA6816467.1"/>
    </source>
</evidence>